<reference evidence="2" key="1">
    <citation type="submission" date="2014-08" db="EMBL/GenBank/DDBJ databases">
        <authorList>
            <person name="Sharma Rahul"/>
            <person name="Thines Marco"/>
        </authorList>
    </citation>
    <scope>NUCLEOTIDE SEQUENCE</scope>
</reference>
<accession>A0A0F7SFZ6</accession>
<dbReference type="AlphaFoldDB" id="A0A0F7SFZ6"/>
<feature type="compositionally biased region" description="Gly residues" evidence="1">
    <location>
        <begin position="250"/>
        <end position="265"/>
    </location>
</feature>
<dbReference type="PANTHER" id="PTHR37332:SF1">
    <property type="entry name" value="ELMO DOMAIN-CONTAINING PROTEIN"/>
    <property type="match status" value="1"/>
</dbReference>
<evidence type="ECO:0000313" key="2">
    <source>
        <dbReference type="EMBL" id="CDZ97285.1"/>
    </source>
</evidence>
<evidence type="ECO:0000256" key="1">
    <source>
        <dbReference type="SAM" id="MobiDB-lite"/>
    </source>
</evidence>
<name>A0A0F7SFZ6_PHARH</name>
<dbReference type="EMBL" id="LN483167">
    <property type="protein sequence ID" value="CDZ97285.1"/>
    <property type="molecule type" value="Genomic_DNA"/>
</dbReference>
<feature type="compositionally biased region" description="Polar residues" evidence="1">
    <location>
        <begin position="1"/>
        <end position="11"/>
    </location>
</feature>
<feature type="region of interest" description="Disordered" evidence="1">
    <location>
        <begin position="238"/>
        <end position="265"/>
    </location>
</feature>
<feature type="region of interest" description="Disordered" evidence="1">
    <location>
        <begin position="1"/>
        <end position="90"/>
    </location>
</feature>
<organism evidence="2">
    <name type="scientific">Phaffia rhodozyma</name>
    <name type="common">Yeast</name>
    <name type="synonym">Xanthophyllomyces dendrorhous</name>
    <dbReference type="NCBI Taxonomy" id="264483"/>
    <lineage>
        <taxon>Eukaryota</taxon>
        <taxon>Fungi</taxon>
        <taxon>Dikarya</taxon>
        <taxon>Basidiomycota</taxon>
        <taxon>Agaricomycotina</taxon>
        <taxon>Tremellomycetes</taxon>
        <taxon>Cystofilobasidiales</taxon>
        <taxon>Mrakiaceae</taxon>
        <taxon>Phaffia</taxon>
    </lineage>
</organism>
<proteinExistence type="predicted"/>
<feature type="compositionally biased region" description="Low complexity" evidence="1">
    <location>
        <begin position="76"/>
        <end position="86"/>
    </location>
</feature>
<dbReference type="PANTHER" id="PTHR37332">
    <property type="entry name" value="EXPRESSED PROTEIN"/>
    <property type="match status" value="1"/>
</dbReference>
<feature type="compositionally biased region" description="Polar residues" evidence="1">
    <location>
        <begin position="21"/>
        <end position="30"/>
    </location>
</feature>
<protein>
    <submittedName>
        <fullName evidence="2">Uncharacterized protein</fullName>
    </submittedName>
</protein>
<feature type="compositionally biased region" description="Low complexity" evidence="1">
    <location>
        <begin position="39"/>
        <end position="62"/>
    </location>
</feature>
<sequence>MPNSIHSSGQGSRLVPRRKSSASNLLTQAFKTPPPPVKSNNSSQSSSHSSSLPSHNSTQTSSNRRPDLVDNSDTYSIFSESAPSSSTTGAGTINSTSVFLNGPFSSLSNAPTGTNGQSSVKLALEEMIKKRLGTWDLLKSGHQGRMYWCDTMYVNIRDLETSIDPQAFKTRPYSFFLLGMSLSPLLDIPSLMDYTKALLKVLDEYEAFTEGKGGVGAAASEAAGIGTGVKMRSMFKTTSRTGKRPSVGSGTSGAGTGDVGGPGAGPGVDTIGESLLITSSFPFVPDYFQVLQTFFDTLIGVYRKLFILLFPNQSSPSWTSITPDLPLPLAESIDQYLANRDSERGTAPSEPPLSNTEFNLANAWGNIGAGWGASSLGSNGSGGVTGANAGLASGGNMSATEAVPSGLTIDAVQKIDSKFKRLF</sequence>